<comment type="similarity">
    <text evidence="1">Belongs to the iron/ascorbate-dependent oxidoreductase family.</text>
</comment>
<protein>
    <recommendedName>
        <fullName evidence="2">Fe2OG dioxygenase domain-containing protein</fullName>
    </recommendedName>
</protein>
<dbReference type="OrthoDB" id="288590at2759"/>
<dbReference type="InterPro" id="IPR005123">
    <property type="entry name" value="Oxoglu/Fe-dep_dioxygenase_dom"/>
</dbReference>
<evidence type="ECO:0000313" key="3">
    <source>
        <dbReference type="EMBL" id="RSH82131.1"/>
    </source>
</evidence>
<evidence type="ECO:0000259" key="2">
    <source>
        <dbReference type="PROSITE" id="PS51471"/>
    </source>
</evidence>
<dbReference type="GO" id="GO:0016491">
    <property type="term" value="F:oxidoreductase activity"/>
    <property type="evidence" value="ECO:0007669"/>
    <property type="project" value="UniProtKB-KW"/>
</dbReference>
<reference evidence="3 4" key="1">
    <citation type="submission" date="2018-11" db="EMBL/GenBank/DDBJ databases">
        <title>Genome sequence of Saitozyma podzolica DSM 27192.</title>
        <authorList>
            <person name="Aliyu H."/>
            <person name="Gorte O."/>
            <person name="Ochsenreither K."/>
        </authorList>
    </citation>
    <scope>NUCLEOTIDE SEQUENCE [LARGE SCALE GENOMIC DNA]</scope>
    <source>
        <strain evidence="3 4">DSM 27192</strain>
    </source>
</reference>
<keyword evidence="1" id="KW-0560">Oxidoreductase</keyword>
<dbReference type="EMBL" id="RSCD01000028">
    <property type="protein sequence ID" value="RSH82131.1"/>
    <property type="molecule type" value="Genomic_DNA"/>
</dbReference>
<dbReference type="PANTHER" id="PTHR47990">
    <property type="entry name" value="2-OXOGLUTARATE (2OG) AND FE(II)-DEPENDENT OXYGENASE SUPERFAMILY PROTEIN-RELATED"/>
    <property type="match status" value="1"/>
</dbReference>
<dbReference type="Pfam" id="PF03171">
    <property type="entry name" value="2OG-FeII_Oxy"/>
    <property type="match status" value="1"/>
</dbReference>
<dbReference type="Proteomes" id="UP000279259">
    <property type="component" value="Unassembled WGS sequence"/>
</dbReference>
<sequence length="344" mass="38478">MPALTSHHSLPPFPSDVETAPLVSISLAKLEAGDTDESAAFFVACKRLGFFYLDMIGSSLGETIVSEAEALNVVQKEFFELPNSVKDIYGRPHLHPFYAYRYNEVPSTDGTSPPLRNFENYNLRKDDILSQCDRLACHDLILQHQSLFERYVVHCRAAIDCLLEHLNTHLQLPEGTLAKLHRIHERSGDHVRFTQTPPQQFDEQRARRAEHTDFGSLTVLFNWLGGLQIRTADTNRWVYVRPIPGSCVVNLGDAMVTFTAGILRSNVHRVVPAPGAQAGFVRNSLVFFTRPEDKPMSDDPQEEMTSDEWIMKRGTGQLPGVFTAKGFEPAAFPLAPSAAYPVKA</sequence>
<evidence type="ECO:0000256" key="1">
    <source>
        <dbReference type="RuleBase" id="RU003682"/>
    </source>
</evidence>
<gene>
    <name evidence="3" type="ORF">EHS25_006064</name>
</gene>
<evidence type="ECO:0000313" key="4">
    <source>
        <dbReference type="Proteomes" id="UP000279259"/>
    </source>
</evidence>
<dbReference type="InterPro" id="IPR044861">
    <property type="entry name" value="IPNS-like_FE2OG_OXY"/>
</dbReference>
<feature type="domain" description="Fe2OG dioxygenase" evidence="2">
    <location>
        <begin position="187"/>
        <end position="291"/>
    </location>
</feature>
<dbReference type="PROSITE" id="PS51471">
    <property type="entry name" value="FE2OG_OXY"/>
    <property type="match status" value="1"/>
</dbReference>
<dbReference type="Gene3D" id="2.60.120.330">
    <property type="entry name" value="B-lactam Antibiotic, Isopenicillin N Synthase, Chain"/>
    <property type="match status" value="1"/>
</dbReference>
<accession>A0A427XTR9</accession>
<dbReference type="InterPro" id="IPR050231">
    <property type="entry name" value="Iron_ascorbate_oxido_reductase"/>
</dbReference>
<dbReference type="GO" id="GO:0046872">
    <property type="term" value="F:metal ion binding"/>
    <property type="evidence" value="ECO:0007669"/>
    <property type="project" value="UniProtKB-KW"/>
</dbReference>
<organism evidence="3 4">
    <name type="scientific">Saitozyma podzolica</name>
    <dbReference type="NCBI Taxonomy" id="1890683"/>
    <lineage>
        <taxon>Eukaryota</taxon>
        <taxon>Fungi</taxon>
        <taxon>Dikarya</taxon>
        <taxon>Basidiomycota</taxon>
        <taxon>Agaricomycotina</taxon>
        <taxon>Tremellomycetes</taxon>
        <taxon>Tremellales</taxon>
        <taxon>Trimorphomycetaceae</taxon>
        <taxon>Saitozyma</taxon>
    </lineage>
</organism>
<name>A0A427XTR9_9TREE</name>
<keyword evidence="1" id="KW-0408">Iron</keyword>
<dbReference type="AlphaFoldDB" id="A0A427XTR9"/>
<comment type="caution">
    <text evidence="3">The sequence shown here is derived from an EMBL/GenBank/DDBJ whole genome shotgun (WGS) entry which is preliminary data.</text>
</comment>
<keyword evidence="1" id="KW-0479">Metal-binding</keyword>
<dbReference type="SUPFAM" id="SSF51197">
    <property type="entry name" value="Clavaminate synthase-like"/>
    <property type="match status" value="1"/>
</dbReference>
<proteinExistence type="inferred from homology"/>
<dbReference type="STRING" id="1890683.A0A427XTR9"/>
<dbReference type="InterPro" id="IPR027443">
    <property type="entry name" value="IPNS-like_sf"/>
</dbReference>
<keyword evidence="4" id="KW-1185">Reference proteome</keyword>